<evidence type="ECO:0000313" key="6">
    <source>
        <dbReference type="Proteomes" id="UP000245383"/>
    </source>
</evidence>
<dbReference type="GO" id="GO:0003779">
    <property type="term" value="F:actin binding"/>
    <property type="evidence" value="ECO:0007669"/>
    <property type="project" value="InterPro"/>
</dbReference>
<dbReference type="InterPro" id="IPR013912">
    <property type="entry name" value="Adenylate_cyclase-assoc_CAP_C"/>
</dbReference>
<dbReference type="AlphaFoldDB" id="A0A2T9YH01"/>
<feature type="domain" description="C-CAP/cofactor C-like" evidence="4">
    <location>
        <begin position="349"/>
        <end position="483"/>
    </location>
</feature>
<dbReference type="InterPro" id="IPR053950">
    <property type="entry name" value="CAP_N"/>
</dbReference>
<dbReference type="InterPro" id="IPR017901">
    <property type="entry name" value="C-CAP_CF_C-like"/>
</dbReference>
<dbReference type="PANTHER" id="PTHR10652">
    <property type="entry name" value="ADENYLYL CYCLASE-ASSOCIATED PROTEIN"/>
    <property type="match status" value="1"/>
</dbReference>
<dbReference type="PANTHER" id="PTHR10652:SF0">
    <property type="entry name" value="ADENYLYL CYCLASE-ASSOCIATED PROTEIN"/>
    <property type="match status" value="1"/>
</dbReference>
<comment type="caution">
    <text evidence="5">The sequence shown here is derived from an EMBL/GenBank/DDBJ whole genome shotgun (WGS) entry which is preliminary data.</text>
</comment>
<accession>A0A2T9YH01</accession>
<dbReference type="STRING" id="133385.A0A2T9YH01"/>
<dbReference type="Pfam" id="PF08603">
    <property type="entry name" value="CAP_C"/>
    <property type="match status" value="1"/>
</dbReference>
<dbReference type="Gene3D" id="2.160.20.70">
    <property type="match status" value="1"/>
</dbReference>
<dbReference type="GO" id="GO:0007015">
    <property type="term" value="P:actin filament organization"/>
    <property type="evidence" value="ECO:0007669"/>
    <property type="project" value="TreeGrafter"/>
</dbReference>
<dbReference type="PROSITE" id="PS51329">
    <property type="entry name" value="C_CAP_COFACTOR_C"/>
    <property type="match status" value="1"/>
</dbReference>
<organism evidence="5 6">
    <name type="scientific">Smittium simulii</name>
    <dbReference type="NCBI Taxonomy" id="133385"/>
    <lineage>
        <taxon>Eukaryota</taxon>
        <taxon>Fungi</taxon>
        <taxon>Fungi incertae sedis</taxon>
        <taxon>Zoopagomycota</taxon>
        <taxon>Kickxellomycotina</taxon>
        <taxon>Harpellomycetes</taxon>
        <taxon>Harpellales</taxon>
        <taxon>Legeriomycetaceae</taxon>
        <taxon>Smittium</taxon>
    </lineage>
</organism>
<dbReference type="GO" id="GO:0008179">
    <property type="term" value="F:adenylate cyclase binding"/>
    <property type="evidence" value="ECO:0007669"/>
    <property type="project" value="TreeGrafter"/>
</dbReference>
<evidence type="ECO:0000256" key="3">
    <source>
        <dbReference type="SAM" id="MobiDB-lite"/>
    </source>
</evidence>
<dbReference type="SMART" id="SM00673">
    <property type="entry name" value="CARP"/>
    <property type="match status" value="2"/>
</dbReference>
<evidence type="ECO:0000256" key="2">
    <source>
        <dbReference type="RuleBase" id="RU000647"/>
    </source>
</evidence>
<feature type="compositionally biased region" description="Polar residues" evidence="3">
    <location>
        <begin position="285"/>
        <end position="294"/>
    </location>
</feature>
<dbReference type="InterPro" id="IPR001837">
    <property type="entry name" value="Adenylate_cyclase-assoc_CAP"/>
</dbReference>
<sequence>MNSTTLDSFNGLLTRLEAATVHLEKLSTSRATSITTSHTPSTSQVATDIKAESSGAPFADSAYYTLLSPLASTFLSSARDIGSPLVEQAELVVQLISQQARFIQVASKLKAPSASDLQKLLASQIQTMSQIADINSSNRGKPLSNDLFVVAEGINSFGWITIEKSPMAFISEMKDSAQFYLNRVLKDSKDSTSARPDAAKAFLAIIDALAQHVKLAHLTGLKWNISKPEISLDDALNILSQTDNTVSLDLETNSTHTFVSENSSSNTSAIPPPPPFIPPPSIDSAHQSAPQQSAVSQLFKEINQGVGISSSLKKVDKSTKPLETQNKPLAKRNSPTVAIKSNPISSKKPPKILLSGSKWLIENIDNDQVNIDITEINQVVYIYNCNTAVISITGKFNTLTMDKCLKSGLVFDSIVSGCDIINCKSVQIQAKHLVPLINVDKTDGAQIFLSSENVDSIEIFTAKSSEINVCYPKKDAQDDLDTVESFIPEQMITSFNNGSISTCIRQEF</sequence>
<dbReference type="OrthoDB" id="1601at2759"/>
<proteinExistence type="inferred from homology"/>
<evidence type="ECO:0000256" key="1">
    <source>
        <dbReference type="ARBA" id="ARBA00007659"/>
    </source>
</evidence>
<feature type="region of interest" description="Disordered" evidence="3">
    <location>
        <begin position="258"/>
        <end position="294"/>
    </location>
</feature>
<evidence type="ECO:0000259" key="4">
    <source>
        <dbReference type="PROSITE" id="PS51329"/>
    </source>
</evidence>
<keyword evidence="6" id="KW-1185">Reference proteome</keyword>
<dbReference type="Gene3D" id="1.25.40.330">
    <property type="entry name" value="Adenylate cyclase-associated CAP, N-terminal domain"/>
    <property type="match status" value="1"/>
</dbReference>
<dbReference type="SUPFAM" id="SSF69340">
    <property type="entry name" value="C-terminal domain of adenylylcyclase associated protein"/>
    <property type="match status" value="1"/>
</dbReference>
<dbReference type="SUPFAM" id="SSF101278">
    <property type="entry name" value="N-terminal domain of adenylylcyclase associated protein, CAP"/>
    <property type="match status" value="1"/>
</dbReference>
<dbReference type="InterPro" id="IPR013992">
    <property type="entry name" value="Adenylate_cyclase-assoc_CAP_N"/>
</dbReference>
<dbReference type="Pfam" id="PF01213">
    <property type="entry name" value="CAP_N-CM"/>
    <property type="match status" value="1"/>
</dbReference>
<gene>
    <name evidence="5" type="ORF">BB561_004301</name>
</gene>
<reference evidence="5 6" key="1">
    <citation type="journal article" date="2018" name="MBio">
        <title>Comparative Genomics Reveals the Core Gene Toolbox for the Fungus-Insect Symbiosis.</title>
        <authorList>
            <person name="Wang Y."/>
            <person name="Stata M."/>
            <person name="Wang W."/>
            <person name="Stajich J.E."/>
            <person name="White M.M."/>
            <person name="Moncalvo J.M."/>
        </authorList>
    </citation>
    <scope>NUCLEOTIDE SEQUENCE [LARGE SCALE GENOMIC DNA]</scope>
    <source>
        <strain evidence="5 6">SWE-8-4</strain>
    </source>
</reference>
<evidence type="ECO:0000313" key="5">
    <source>
        <dbReference type="EMBL" id="PVU91626.1"/>
    </source>
</evidence>
<dbReference type="InterPro" id="IPR036223">
    <property type="entry name" value="CAP_C_sf"/>
</dbReference>
<dbReference type="EMBL" id="MBFR01000192">
    <property type="protein sequence ID" value="PVU91626.1"/>
    <property type="molecule type" value="Genomic_DNA"/>
</dbReference>
<dbReference type="InterPro" id="IPR016098">
    <property type="entry name" value="CAP/MinC_C"/>
</dbReference>
<protein>
    <recommendedName>
        <fullName evidence="2">Adenylyl cyclase-associated protein</fullName>
    </recommendedName>
</protein>
<name>A0A2T9YH01_9FUNG</name>
<dbReference type="InterPro" id="IPR006599">
    <property type="entry name" value="CARP_motif"/>
</dbReference>
<dbReference type="InterPro" id="IPR036222">
    <property type="entry name" value="CAP_N_sf"/>
</dbReference>
<dbReference type="GO" id="GO:0005737">
    <property type="term" value="C:cytoplasm"/>
    <property type="evidence" value="ECO:0007669"/>
    <property type="project" value="TreeGrafter"/>
</dbReference>
<feature type="compositionally biased region" description="Pro residues" evidence="3">
    <location>
        <begin position="270"/>
        <end position="281"/>
    </location>
</feature>
<dbReference type="GO" id="GO:0019933">
    <property type="term" value="P:cAMP-mediated signaling"/>
    <property type="evidence" value="ECO:0007669"/>
    <property type="project" value="TreeGrafter"/>
</dbReference>
<dbReference type="Proteomes" id="UP000245383">
    <property type="component" value="Unassembled WGS sequence"/>
</dbReference>
<dbReference type="Pfam" id="PF21938">
    <property type="entry name" value="CAP_N"/>
    <property type="match status" value="1"/>
</dbReference>
<comment type="similarity">
    <text evidence="1 2">Belongs to the CAP family.</text>
</comment>